<reference evidence="2 3" key="2">
    <citation type="submission" date="2013-11" db="EMBL/GenBank/DDBJ databases">
        <title>The Genome Sequence of Phytophthora parasitica CJ05E6.</title>
        <authorList>
            <consortium name="The Broad Institute Genomics Platform"/>
            <person name="Russ C."/>
            <person name="Tyler B."/>
            <person name="Panabieres F."/>
            <person name="Shan W."/>
            <person name="Tripathy S."/>
            <person name="Grunwald N."/>
            <person name="Machado M."/>
            <person name="Johnson C.S."/>
            <person name="Arredondo F."/>
            <person name="Hong C."/>
            <person name="Coffey M."/>
            <person name="Young S.K."/>
            <person name="Zeng Q."/>
            <person name="Gargeya S."/>
            <person name="Fitzgerald M."/>
            <person name="Abouelleil A."/>
            <person name="Alvarado L."/>
            <person name="Chapman S.B."/>
            <person name="Gainer-Dewar J."/>
            <person name="Goldberg J."/>
            <person name="Griggs A."/>
            <person name="Gujja S."/>
            <person name="Hansen M."/>
            <person name="Howarth C."/>
            <person name="Imamovic A."/>
            <person name="Ireland A."/>
            <person name="Larimer J."/>
            <person name="McCowan C."/>
            <person name="Murphy C."/>
            <person name="Pearson M."/>
            <person name="Poon T.W."/>
            <person name="Priest M."/>
            <person name="Roberts A."/>
            <person name="Saif S."/>
            <person name="Shea T."/>
            <person name="Sykes S."/>
            <person name="Wortman J."/>
            <person name="Nusbaum C."/>
            <person name="Birren B."/>
        </authorList>
    </citation>
    <scope>NUCLEOTIDE SEQUENCE [LARGE SCALE GENOMIC DNA]</scope>
    <source>
        <strain evidence="2 3">CJ05E6</strain>
    </source>
</reference>
<sequence length="44" mass="4746">TKTLKGNGSHATFALSNSLKVQFPLQHVASSSQKQFAISQKKMA</sequence>
<protein>
    <submittedName>
        <fullName evidence="2">Uncharacterized protein</fullName>
    </submittedName>
</protein>
<gene>
    <name evidence="1" type="ORF">L915_01832</name>
    <name evidence="2" type="ORF">L916_01795</name>
</gene>
<organism evidence="2 3">
    <name type="scientific">Phytophthora nicotianae</name>
    <name type="common">Potato buckeye rot agent</name>
    <name type="synonym">Phytophthora parasitica</name>
    <dbReference type="NCBI Taxonomy" id="4792"/>
    <lineage>
        <taxon>Eukaryota</taxon>
        <taxon>Sar</taxon>
        <taxon>Stramenopiles</taxon>
        <taxon>Oomycota</taxon>
        <taxon>Peronosporomycetes</taxon>
        <taxon>Peronosporales</taxon>
        <taxon>Peronosporaceae</taxon>
        <taxon>Phytophthora</taxon>
    </lineage>
</organism>
<dbReference type="EMBL" id="KI670850">
    <property type="protein sequence ID" value="ETL48616.1"/>
    <property type="molecule type" value="Genomic_DNA"/>
</dbReference>
<name>W2JQG8_PHYNI</name>
<evidence type="ECO:0000313" key="3">
    <source>
        <dbReference type="Proteomes" id="UP000053864"/>
    </source>
</evidence>
<feature type="non-terminal residue" evidence="2">
    <location>
        <position position="1"/>
    </location>
</feature>
<dbReference type="AlphaFoldDB" id="W2JQG8"/>
<dbReference type="EMBL" id="KI684377">
    <property type="protein sequence ID" value="ETK95217.1"/>
    <property type="molecule type" value="Genomic_DNA"/>
</dbReference>
<dbReference type="Proteomes" id="UP000053236">
    <property type="component" value="Unassembled WGS sequence"/>
</dbReference>
<evidence type="ECO:0000313" key="1">
    <source>
        <dbReference type="EMBL" id="ETK95217.1"/>
    </source>
</evidence>
<dbReference type="Proteomes" id="UP000053864">
    <property type="component" value="Unassembled WGS sequence"/>
</dbReference>
<reference evidence="1" key="1">
    <citation type="submission" date="2013-11" db="EMBL/GenBank/DDBJ databases">
        <title>The Genome Sequence of Phytophthora parasitica CJ02B3.</title>
        <authorList>
            <consortium name="The Broad Institute Genomics Platform"/>
            <person name="Russ C."/>
            <person name="Tyler B."/>
            <person name="Panabieres F."/>
            <person name="Shan W."/>
            <person name="Tripathy S."/>
            <person name="Grunwald N."/>
            <person name="Machado M."/>
            <person name="Johnson C.S."/>
            <person name="Arredondo F."/>
            <person name="Hong C."/>
            <person name="Coffey M."/>
            <person name="Young S.K."/>
            <person name="Zeng Q."/>
            <person name="Gargeya S."/>
            <person name="Fitzgerald M."/>
            <person name="Abouelleil A."/>
            <person name="Alvarado L."/>
            <person name="Chapman S.B."/>
            <person name="Gainer-Dewar J."/>
            <person name="Goldberg J."/>
            <person name="Griggs A."/>
            <person name="Gujja S."/>
            <person name="Hansen M."/>
            <person name="Howarth C."/>
            <person name="Imamovic A."/>
            <person name="Ireland A."/>
            <person name="Larimer J."/>
            <person name="McCowan C."/>
            <person name="Murphy C."/>
            <person name="Pearson M."/>
            <person name="Poon T.W."/>
            <person name="Priest M."/>
            <person name="Roberts A."/>
            <person name="Saif S."/>
            <person name="Shea T."/>
            <person name="Sykes S."/>
            <person name="Wortman J."/>
            <person name="Nusbaum C."/>
            <person name="Birren B."/>
        </authorList>
    </citation>
    <scope>NUCLEOTIDE SEQUENCE [LARGE SCALE GENOMIC DNA]</scope>
    <source>
        <strain evidence="1">CJ02B3</strain>
    </source>
</reference>
<accession>W2JQG8</accession>
<proteinExistence type="predicted"/>
<evidence type="ECO:0000313" key="2">
    <source>
        <dbReference type="EMBL" id="ETL48616.1"/>
    </source>
</evidence>